<dbReference type="InterPro" id="IPR050156">
    <property type="entry name" value="TC-AMP_synthase_SUA5"/>
</dbReference>
<evidence type="ECO:0000256" key="2">
    <source>
        <dbReference type="ARBA" id="ARBA00022490"/>
    </source>
</evidence>
<evidence type="ECO:0000256" key="4">
    <source>
        <dbReference type="ARBA" id="ARBA00022694"/>
    </source>
</evidence>
<evidence type="ECO:0000256" key="7">
    <source>
        <dbReference type="ARBA" id="ARBA00022840"/>
    </source>
</evidence>
<dbReference type="GO" id="GO:0061710">
    <property type="term" value="F:L-threonylcarbamoyladenylate synthase"/>
    <property type="evidence" value="ECO:0007669"/>
    <property type="project" value="UniProtKB-EC"/>
</dbReference>
<protein>
    <recommendedName>
        <fullName evidence="9">Threonylcarbamoyl-AMP synthase</fullName>
        <shortName evidence="9">TC-AMP synthase</shortName>
        <ecNumber evidence="9">2.7.7.87</ecNumber>
    </recommendedName>
    <alternativeName>
        <fullName evidence="9">L-threonylcarbamoyladenylate synthase</fullName>
    </alternativeName>
    <alternativeName>
        <fullName evidence="9">t(6)A37 threonylcarbamoyladenosine biosynthesis protein TsaC</fullName>
    </alternativeName>
    <alternativeName>
        <fullName evidence="9">tRNA threonylcarbamoyladenosine biosynthesis protein TsaC</fullName>
    </alternativeName>
</protein>
<dbReference type="PANTHER" id="PTHR17490:SF18">
    <property type="entry name" value="THREONYLCARBAMOYL-AMP SYNTHASE"/>
    <property type="match status" value="1"/>
</dbReference>
<accession>A0A317CKR6</accession>
<organism evidence="12 13">
    <name type="scientific">Leucothrix arctica</name>
    <dbReference type="NCBI Taxonomy" id="1481894"/>
    <lineage>
        <taxon>Bacteria</taxon>
        <taxon>Pseudomonadati</taxon>
        <taxon>Pseudomonadota</taxon>
        <taxon>Gammaproteobacteria</taxon>
        <taxon>Thiotrichales</taxon>
        <taxon>Thiotrichaceae</taxon>
        <taxon>Leucothrix</taxon>
    </lineage>
</organism>
<evidence type="ECO:0000256" key="9">
    <source>
        <dbReference type="HAMAP-Rule" id="MF_01852"/>
    </source>
</evidence>
<evidence type="ECO:0000256" key="6">
    <source>
        <dbReference type="ARBA" id="ARBA00022741"/>
    </source>
</evidence>
<dbReference type="EC" id="2.7.7.87" evidence="9"/>
<dbReference type="AlphaFoldDB" id="A0A317CKR6"/>
<dbReference type="InterPro" id="IPR006070">
    <property type="entry name" value="Sua5-like_dom"/>
</dbReference>
<dbReference type="GO" id="GO:0005737">
    <property type="term" value="C:cytoplasm"/>
    <property type="evidence" value="ECO:0007669"/>
    <property type="project" value="UniProtKB-SubCell"/>
</dbReference>
<dbReference type="GO" id="GO:0002949">
    <property type="term" value="P:tRNA threonylcarbamoyladenosine modification"/>
    <property type="evidence" value="ECO:0007669"/>
    <property type="project" value="UniProtKB-UniRule"/>
</dbReference>
<proteinExistence type="inferred from homology"/>
<gene>
    <name evidence="9" type="primary">tsaC</name>
    <name evidence="12" type="ORF">DKT75_02835</name>
</gene>
<dbReference type="GO" id="GO:0000049">
    <property type="term" value="F:tRNA binding"/>
    <property type="evidence" value="ECO:0007669"/>
    <property type="project" value="TreeGrafter"/>
</dbReference>
<dbReference type="PROSITE" id="PS51163">
    <property type="entry name" value="YRDC"/>
    <property type="match status" value="1"/>
</dbReference>
<comment type="catalytic activity">
    <reaction evidence="8 9">
        <text>L-threonine + hydrogencarbonate + ATP = L-threonylcarbamoyladenylate + diphosphate + H2O</text>
        <dbReference type="Rhea" id="RHEA:36407"/>
        <dbReference type="ChEBI" id="CHEBI:15377"/>
        <dbReference type="ChEBI" id="CHEBI:17544"/>
        <dbReference type="ChEBI" id="CHEBI:30616"/>
        <dbReference type="ChEBI" id="CHEBI:33019"/>
        <dbReference type="ChEBI" id="CHEBI:57926"/>
        <dbReference type="ChEBI" id="CHEBI:73682"/>
        <dbReference type="EC" id="2.7.7.87"/>
    </reaction>
</comment>
<dbReference type="InterPro" id="IPR023535">
    <property type="entry name" value="TC-AMP_synthase"/>
</dbReference>
<evidence type="ECO:0000313" key="12">
    <source>
        <dbReference type="EMBL" id="PWQ98761.1"/>
    </source>
</evidence>
<dbReference type="PANTHER" id="PTHR17490">
    <property type="entry name" value="SUA5"/>
    <property type="match status" value="1"/>
</dbReference>
<comment type="similarity">
    <text evidence="9">Belongs to the SUA5 family. TsaC subfamily.</text>
</comment>
<keyword evidence="4 9" id="KW-0819">tRNA processing</keyword>
<dbReference type="SUPFAM" id="SSF55821">
    <property type="entry name" value="YrdC/RibB"/>
    <property type="match status" value="1"/>
</dbReference>
<evidence type="ECO:0000256" key="10">
    <source>
        <dbReference type="SAM" id="MobiDB-lite"/>
    </source>
</evidence>
<dbReference type="Proteomes" id="UP000245506">
    <property type="component" value="Unassembled WGS sequence"/>
</dbReference>
<dbReference type="Pfam" id="PF01300">
    <property type="entry name" value="Sua5_yciO_yrdC"/>
    <property type="match status" value="1"/>
</dbReference>
<keyword evidence="6 9" id="KW-0547">Nucleotide-binding</keyword>
<keyword evidence="2 9" id="KW-0963">Cytoplasm</keyword>
<dbReference type="GO" id="GO:0006450">
    <property type="term" value="P:regulation of translational fidelity"/>
    <property type="evidence" value="ECO:0007669"/>
    <property type="project" value="TreeGrafter"/>
</dbReference>
<keyword evidence="13" id="KW-1185">Reference proteome</keyword>
<reference evidence="12 13" key="1">
    <citation type="submission" date="2018-05" db="EMBL/GenBank/DDBJ databases">
        <title>Leucothrix arctica sp. nov., isolated from Arctic seawater.</title>
        <authorList>
            <person name="Choi A."/>
            <person name="Baek K."/>
        </authorList>
    </citation>
    <scope>NUCLEOTIDE SEQUENCE [LARGE SCALE GENOMIC DNA]</scope>
    <source>
        <strain evidence="12 13">IMCC9719</strain>
    </source>
</reference>
<dbReference type="RefSeq" id="WP_109821917.1">
    <property type="nucleotide sequence ID" value="NZ_QGKL01000010.1"/>
</dbReference>
<sequence length="186" mass="20174">MLVTCEISAIAEQAKQGKVIAYPTEAVFGLGCLPDNKQALQRLLDIKQRPIEKGLILIAANFEQVRPYLAPNIQPTTEQMTPNNITWVFPVADNVSPLLRGRFDSIAIRISKHPLVQALCNSLDSPLTSTSANITGESPCYSAQAVVEQFQDQPLAPDAVLDGPTSGQLNPTEIRDAISGKTLRHS</sequence>
<feature type="region of interest" description="Disordered" evidence="10">
    <location>
        <begin position="156"/>
        <end position="186"/>
    </location>
</feature>
<evidence type="ECO:0000256" key="8">
    <source>
        <dbReference type="ARBA" id="ARBA00048366"/>
    </source>
</evidence>
<comment type="function">
    <text evidence="9">Required for the formation of a threonylcarbamoyl group on adenosine at position 37 (t(6)A37) in tRNAs that read codons beginning with adenine. Catalyzes the conversion of L-threonine, HCO(3)(-)/CO(2) and ATP to give threonylcarbamoyl-AMP (TC-AMP) as the acyladenylate intermediate, with the release of diphosphate.</text>
</comment>
<evidence type="ECO:0000313" key="13">
    <source>
        <dbReference type="Proteomes" id="UP000245506"/>
    </source>
</evidence>
<dbReference type="GO" id="GO:0003725">
    <property type="term" value="F:double-stranded RNA binding"/>
    <property type="evidence" value="ECO:0007669"/>
    <property type="project" value="InterPro"/>
</dbReference>
<keyword evidence="3 9" id="KW-0808">Transferase</keyword>
<evidence type="ECO:0000256" key="5">
    <source>
        <dbReference type="ARBA" id="ARBA00022695"/>
    </source>
</evidence>
<comment type="caution">
    <text evidence="12">The sequence shown here is derived from an EMBL/GenBank/DDBJ whole genome shotgun (WGS) entry which is preliminary data.</text>
</comment>
<keyword evidence="7 9" id="KW-0067">ATP-binding</keyword>
<dbReference type="InterPro" id="IPR017945">
    <property type="entry name" value="DHBP_synth_RibB-like_a/b_dom"/>
</dbReference>
<dbReference type="OrthoDB" id="9814580at2"/>
<keyword evidence="5 9" id="KW-0548">Nucleotidyltransferase</keyword>
<evidence type="ECO:0000259" key="11">
    <source>
        <dbReference type="PROSITE" id="PS51163"/>
    </source>
</evidence>
<dbReference type="Gene3D" id="3.90.870.10">
    <property type="entry name" value="DHBP synthase"/>
    <property type="match status" value="1"/>
</dbReference>
<name>A0A317CKR6_9GAMM</name>
<evidence type="ECO:0000256" key="1">
    <source>
        <dbReference type="ARBA" id="ARBA00004496"/>
    </source>
</evidence>
<feature type="domain" description="YrdC-like" evidence="11">
    <location>
        <begin position="4"/>
        <end position="186"/>
    </location>
</feature>
<evidence type="ECO:0000256" key="3">
    <source>
        <dbReference type="ARBA" id="ARBA00022679"/>
    </source>
</evidence>
<dbReference type="HAMAP" id="MF_01852">
    <property type="entry name" value="TsaC"/>
    <property type="match status" value="1"/>
</dbReference>
<comment type="subcellular location">
    <subcellularLocation>
        <location evidence="1 9">Cytoplasm</location>
    </subcellularLocation>
</comment>
<dbReference type="GO" id="GO:0005524">
    <property type="term" value="F:ATP binding"/>
    <property type="evidence" value="ECO:0007669"/>
    <property type="project" value="UniProtKB-UniRule"/>
</dbReference>
<dbReference type="EMBL" id="QGKL01000010">
    <property type="protein sequence ID" value="PWQ98761.1"/>
    <property type="molecule type" value="Genomic_DNA"/>
</dbReference>